<evidence type="ECO:0000256" key="1">
    <source>
        <dbReference type="SAM" id="Phobius"/>
    </source>
</evidence>
<evidence type="ECO:0000313" key="3">
    <source>
        <dbReference type="Proteomes" id="UP000593565"/>
    </source>
</evidence>
<proteinExistence type="predicted"/>
<reference evidence="2 3" key="1">
    <citation type="submission" date="2020-02" db="EMBL/GenBank/DDBJ databases">
        <title>A chromosome-scale genome assembly of the black bullhead catfish (Ameiurus melas).</title>
        <authorList>
            <person name="Wen M."/>
            <person name="Zham M."/>
            <person name="Cabau C."/>
            <person name="Klopp C."/>
            <person name="Donnadieu C."/>
            <person name="Roques C."/>
            <person name="Bouchez O."/>
            <person name="Lampietro C."/>
            <person name="Jouanno E."/>
            <person name="Herpin A."/>
            <person name="Louis A."/>
            <person name="Berthelot C."/>
            <person name="Parey E."/>
            <person name="Roest-Crollius H."/>
            <person name="Braasch I."/>
            <person name="Postlethwait J."/>
            <person name="Robinson-Rechavi M."/>
            <person name="Echchiki A."/>
            <person name="Begum T."/>
            <person name="Montfort J."/>
            <person name="Schartl M."/>
            <person name="Bobe J."/>
            <person name="Guiguen Y."/>
        </authorList>
    </citation>
    <scope>NUCLEOTIDE SEQUENCE [LARGE SCALE GENOMIC DNA]</scope>
    <source>
        <strain evidence="2">M_S1</strain>
        <tissue evidence="2">Blood</tissue>
    </source>
</reference>
<dbReference type="Proteomes" id="UP000593565">
    <property type="component" value="Unassembled WGS sequence"/>
</dbReference>
<sequence length="122" mass="14016">MVENPPLPFVAMDYRGAECFLRLRGSSLLHLWLYLTKAGAVIQACPSYRKPQSSYDYCSFLIVIVLLTNYFLNVQTGHEISRRRESKLLKESSGVSARCYMLYESKNFQLTQLFLFCPTGSQ</sequence>
<name>A0A7J6ADG0_AMEME</name>
<keyword evidence="1" id="KW-0472">Membrane</keyword>
<keyword evidence="1" id="KW-1133">Transmembrane helix</keyword>
<feature type="non-terminal residue" evidence="2">
    <location>
        <position position="122"/>
    </location>
</feature>
<accession>A0A7J6ADG0</accession>
<protein>
    <submittedName>
        <fullName evidence="2">Uncharacterized protein</fullName>
    </submittedName>
</protein>
<comment type="caution">
    <text evidence="2">The sequence shown here is derived from an EMBL/GenBank/DDBJ whole genome shotgun (WGS) entry which is preliminary data.</text>
</comment>
<dbReference type="EMBL" id="JAAGNN010000014">
    <property type="protein sequence ID" value="KAF4080099.1"/>
    <property type="molecule type" value="Genomic_DNA"/>
</dbReference>
<evidence type="ECO:0000313" key="2">
    <source>
        <dbReference type="EMBL" id="KAF4080099.1"/>
    </source>
</evidence>
<feature type="transmembrane region" description="Helical" evidence="1">
    <location>
        <begin position="54"/>
        <end position="74"/>
    </location>
</feature>
<dbReference type="AlphaFoldDB" id="A0A7J6ADG0"/>
<keyword evidence="1" id="KW-0812">Transmembrane</keyword>
<keyword evidence="3" id="KW-1185">Reference proteome</keyword>
<organism evidence="2 3">
    <name type="scientific">Ameiurus melas</name>
    <name type="common">Black bullhead</name>
    <name type="synonym">Silurus melas</name>
    <dbReference type="NCBI Taxonomy" id="219545"/>
    <lineage>
        <taxon>Eukaryota</taxon>
        <taxon>Metazoa</taxon>
        <taxon>Chordata</taxon>
        <taxon>Craniata</taxon>
        <taxon>Vertebrata</taxon>
        <taxon>Euteleostomi</taxon>
        <taxon>Actinopterygii</taxon>
        <taxon>Neopterygii</taxon>
        <taxon>Teleostei</taxon>
        <taxon>Ostariophysi</taxon>
        <taxon>Siluriformes</taxon>
        <taxon>Ictaluridae</taxon>
        <taxon>Ameiurus</taxon>
    </lineage>
</organism>
<gene>
    <name evidence="2" type="ORF">AMELA_G00166600</name>
</gene>